<keyword evidence="2" id="KW-1185">Reference proteome</keyword>
<name>A0A016WW53_9BILA</name>
<dbReference type="AlphaFoldDB" id="A0A016WW53"/>
<organism evidence="1 2">
    <name type="scientific">Ancylostoma ceylanicum</name>
    <dbReference type="NCBI Taxonomy" id="53326"/>
    <lineage>
        <taxon>Eukaryota</taxon>
        <taxon>Metazoa</taxon>
        <taxon>Ecdysozoa</taxon>
        <taxon>Nematoda</taxon>
        <taxon>Chromadorea</taxon>
        <taxon>Rhabditida</taxon>
        <taxon>Rhabditina</taxon>
        <taxon>Rhabditomorpha</taxon>
        <taxon>Strongyloidea</taxon>
        <taxon>Ancylostomatidae</taxon>
        <taxon>Ancylostomatinae</taxon>
        <taxon>Ancylostoma</taxon>
    </lineage>
</organism>
<evidence type="ECO:0000313" key="1">
    <source>
        <dbReference type="EMBL" id="EYC43258.1"/>
    </source>
</evidence>
<comment type="caution">
    <text evidence="1">The sequence shown here is derived from an EMBL/GenBank/DDBJ whole genome shotgun (WGS) entry which is preliminary data.</text>
</comment>
<gene>
    <name evidence="1" type="primary">Acey_s0498.g2518</name>
    <name evidence="1" type="ORF">Y032_0498g2518</name>
</gene>
<accession>A0A016WW53</accession>
<sequence length="107" mass="12528">MARIHKRMTKQNQASESTFAFCVSWSYTVYMLTNDANQRWFAWFCLVNPNPGCPLMRFLFGVSLRKRSFINVRCIIIINLSDVNGHVRLIFCTTQLTAGEHFFEQLK</sequence>
<protein>
    <submittedName>
        <fullName evidence="1">Uncharacterized protein</fullName>
    </submittedName>
</protein>
<evidence type="ECO:0000313" key="2">
    <source>
        <dbReference type="Proteomes" id="UP000024635"/>
    </source>
</evidence>
<reference evidence="2" key="1">
    <citation type="journal article" date="2015" name="Nat. Genet.">
        <title>The genome and transcriptome of the zoonotic hookworm Ancylostoma ceylanicum identify infection-specific gene families.</title>
        <authorList>
            <person name="Schwarz E.M."/>
            <person name="Hu Y."/>
            <person name="Antoshechkin I."/>
            <person name="Miller M.M."/>
            <person name="Sternberg P.W."/>
            <person name="Aroian R.V."/>
        </authorList>
    </citation>
    <scope>NUCLEOTIDE SEQUENCE</scope>
    <source>
        <strain evidence="2">HY135</strain>
    </source>
</reference>
<proteinExistence type="predicted"/>
<dbReference type="Proteomes" id="UP000024635">
    <property type="component" value="Unassembled WGS sequence"/>
</dbReference>
<dbReference type="EMBL" id="JARK01000098">
    <property type="protein sequence ID" value="EYC43258.1"/>
    <property type="molecule type" value="Genomic_DNA"/>
</dbReference>